<feature type="transmembrane region" description="Helical" evidence="6">
    <location>
        <begin position="173"/>
        <end position="191"/>
    </location>
</feature>
<dbReference type="Proteomes" id="UP000230179">
    <property type="component" value="Unassembled WGS sequence"/>
</dbReference>
<feature type="domain" description="VTT" evidence="7">
    <location>
        <begin position="33"/>
        <end position="158"/>
    </location>
</feature>
<gene>
    <name evidence="8" type="ORF">COU19_01075</name>
</gene>
<evidence type="ECO:0000256" key="1">
    <source>
        <dbReference type="ARBA" id="ARBA00004651"/>
    </source>
</evidence>
<dbReference type="Pfam" id="PF09335">
    <property type="entry name" value="VTT_dom"/>
    <property type="match status" value="1"/>
</dbReference>
<proteinExistence type="predicted"/>
<keyword evidence="2" id="KW-1003">Cell membrane</keyword>
<comment type="subcellular location">
    <subcellularLocation>
        <location evidence="1">Cell membrane</location>
        <topology evidence="1">Multi-pass membrane protein</topology>
    </subcellularLocation>
</comment>
<feature type="transmembrane region" description="Helical" evidence="6">
    <location>
        <begin position="51"/>
        <end position="71"/>
    </location>
</feature>
<name>A0A2H0UAD8_9BACT</name>
<feature type="transmembrane region" description="Helical" evidence="6">
    <location>
        <begin position="21"/>
        <end position="45"/>
    </location>
</feature>
<evidence type="ECO:0000313" key="9">
    <source>
        <dbReference type="Proteomes" id="UP000230179"/>
    </source>
</evidence>
<reference evidence="9" key="1">
    <citation type="submission" date="2017-09" db="EMBL/GenBank/DDBJ databases">
        <title>Depth-based differentiation of microbial function through sediment-hosted aquifers and enrichment of novel symbionts in the deep terrestrial subsurface.</title>
        <authorList>
            <person name="Probst A.J."/>
            <person name="Ladd B."/>
            <person name="Jarett J.K."/>
            <person name="Geller-Mcgrath D.E."/>
            <person name="Sieber C.M.K."/>
            <person name="Emerson J.B."/>
            <person name="Anantharaman K."/>
            <person name="Thomas B.C."/>
            <person name="Malmstrom R."/>
            <person name="Stieglmeier M."/>
            <person name="Klingl A."/>
            <person name="Woyke T."/>
            <person name="Ryan C.M."/>
            <person name="Banfield J.F."/>
        </authorList>
    </citation>
    <scope>NUCLEOTIDE SEQUENCE [LARGE SCALE GENOMIC DNA]</scope>
</reference>
<evidence type="ECO:0000313" key="8">
    <source>
        <dbReference type="EMBL" id="PIR83310.1"/>
    </source>
</evidence>
<dbReference type="GO" id="GO:0005886">
    <property type="term" value="C:plasma membrane"/>
    <property type="evidence" value="ECO:0007669"/>
    <property type="project" value="UniProtKB-SubCell"/>
</dbReference>
<accession>A0A2H0UAD8</accession>
<feature type="transmembrane region" description="Helical" evidence="6">
    <location>
        <begin position="139"/>
        <end position="161"/>
    </location>
</feature>
<organism evidence="8 9">
    <name type="scientific">Candidatus Kaiserbacteria bacterium CG10_big_fil_rev_8_21_14_0_10_56_12</name>
    <dbReference type="NCBI Taxonomy" id="1974611"/>
    <lineage>
        <taxon>Bacteria</taxon>
        <taxon>Candidatus Kaiseribacteriota</taxon>
    </lineage>
</organism>
<evidence type="ECO:0000259" key="7">
    <source>
        <dbReference type="Pfam" id="PF09335"/>
    </source>
</evidence>
<dbReference type="PANTHER" id="PTHR42709:SF6">
    <property type="entry name" value="UNDECAPRENYL PHOSPHATE TRANSPORTER A"/>
    <property type="match status" value="1"/>
</dbReference>
<dbReference type="AlphaFoldDB" id="A0A2H0UAD8"/>
<keyword evidence="3 6" id="KW-0812">Transmembrane</keyword>
<dbReference type="InterPro" id="IPR051311">
    <property type="entry name" value="DedA_domain"/>
</dbReference>
<dbReference type="InterPro" id="IPR032816">
    <property type="entry name" value="VTT_dom"/>
</dbReference>
<dbReference type="EMBL" id="PFBL01000008">
    <property type="protein sequence ID" value="PIR83310.1"/>
    <property type="molecule type" value="Genomic_DNA"/>
</dbReference>
<protein>
    <recommendedName>
        <fullName evidence="7">VTT domain-containing protein</fullName>
    </recommendedName>
</protein>
<sequence>MLIRTMPLLPSLITFLEGSKYFLIFTGCYIEGPAVMIATGVLWHLDIVSFWPAYVALLLGDLLADIMWYLIGYHAGRPFIARYGHWFNLTTSTIDKAEHHFHRHHTKILAFSKLTMGFGLAVPLLTVAGMLHVRFSRFVTINAIGGAIIVLVTMIVGYYFGNVLATIPENFRIAAIAAAALIFLLVIRTVSKKLATLDL</sequence>
<evidence type="ECO:0000256" key="4">
    <source>
        <dbReference type="ARBA" id="ARBA00022989"/>
    </source>
</evidence>
<keyword evidence="5 6" id="KW-0472">Membrane</keyword>
<keyword evidence="4 6" id="KW-1133">Transmembrane helix</keyword>
<comment type="caution">
    <text evidence="8">The sequence shown here is derived from an EMBL/GenBank/DDBJ whole genome shotgun (WGS) entry which is preliminary data.</text>
</comment>
<evidence type="ECO:0000256" key="5">
    <source>
        <dbReference type="ARBA" id="ARBA00023136"/>
    </source>
</evidence>
<evidence type="ECO:0000256" key="3">
    <source>
        <dbReference type="ARBA" id="ARBA00022692"/>
    </source>
</evidence>
<feature type="transmembrane region" description="Helical" evidence="6">
    <location>
        <begin position="114"/>
        <end position="133"/>
    </location>
</feature>
<evidence type="ECO:0000256" key="2">
    <source>
        <dbReference type="ARBA" id="ARBA00022475"/>
    </source>
</evidence>
<evidence type="ECO:0000256" key="6">
    <source>
        <dbReference type="SAM" id="Phobius"/>
    </source>
</evidence>
<dbReference type="PANTHER" id="PTHR42709">
    <property type="entry name" value="ALKALINE PHOSPHATASE LIKE PROTEIN"/>
    <property type="match status" value="1"/>
</dbReference>